<feature type="compositionally biased region" description="Basic and acidic residues" evidence="1">
    <location>
        <begin position="752"/>
        <end position="784"/>
    </location>
</feature>
<feature type="compositionally biased region" description="Basic residues" evidence="1">
    <location>
        <begin position="785"/>
        <end position="805"/>
    </location>
</feature>
<evidence type="ECO:0000259" key="2">
    <source>
        <dbReference type="PROSITE" id="PS50011"/>
    </source>
</evidence>
<dbReference type="OrthoDB" id="3673723at2759"/>
<name>A0A6A5X057_9PLEO</name>
<feature type="compositionally biased region" description="Basic and acidic residues" evidence="1">
    <location>
        <begin position="729"/>
        <end position="741"/>
    </location>
</feature>
<dbReference type="GO" id="GO:0005524">
    <property type="term" value="F:ATP binding"/>
    <property type="evidence" value="ECO:0007669"/>
    <property type="project" value="InterPro"/>
</dbReference>
<dbReference type="InterPro" id="IPR011009">
    <property type="entry name" value="Kinase-like_dom_sf"/>
</dbReference>
<organism evidence="3 4">
    <name type="scientific">Amniculicola lignicola CBS 123094</name>
    <dbReference type="NCBI Taxonomy" id="1392246"/>
    <lineage>
        <taxon>Eukaryota</taxon>
        <taxon>Fungi</taxon>
        <taxon>Dikarya</taxon>
        <taxon>Ascomycota</taxon>
        <taxon>Pezizomycotina</taxon>
        <taxon>Dothideomycetes</taxon>
        <taxon>Pleosporomycetidae</taxon>
        <taxon>Pleosporales</taxon>
        <taxon>Amniculicolaceae</taxon>
        <taxon>Amniculicola</taxon>
    </lineage>
</organism>
<feature type="domain" description="Protein kinase" evidence="2">
    <location>
        <begin position="427"/>
        <end position="715"/>
    </location>
</feature>
<reference evidence="3" key="1">
    <citation type="journal article" date="2020" name="Stud. Mycol.">
        <title>101 Dothideomycetes genomes: a test case for predicting lifestyles and emergence of pathogens.</title>
        <authorList>
            <person name="Haridas S."/>
            <person name="Albert R."/>
            <person name="Binder M."/>
            <person name="Bloem J."/>
            <person name="Labutti K."/>
            <person name="Salamov A."/>
            <person name="Andreopoulos B."/>
            <person name="Baker S."/>
            <person name="Barry K."/>
            <person name="Bills G."/>
            <person name="Bluhm B."/>
            <person name="Cannon C."/>
            <person name="Castanera R."/>
            <person name="Culley D."/>
            <person name="Daum C."/>
            <person name="Ezra D."/>
            <person name="Gonzalez J."/>
            <person name="Henrissat B."/>
            <person name="Kuo A."/>
            <person name="Liang C."/>
            <person name="Lipzen A."/>
            <person name="Lutzoni F."/>
            <person name="Magnuson J."/>
            <person name="Mondo S."/>
            <person name="Nolan M."/>
            <person name="Ohm R."/>
            <person name="Pangilinan J."/>
            <person name="Park H.-J."/>
            <person name="Ramirez L."/>
            <person name="Alfaro M."/>
            <person name="Sun H."/>
            <person name="Tritt A."/>
            <person name="Yoshinaga Y."/>
            <person name="Zwiers L.-H."/>
            <person name="Turgeon B."/>
            <person name="Goodwin S."/>
            <person name="Spatafora J."/>
            <person name="Crous P."/>
            <person name="Grigoriev I."/>
        </authorList>
    </citation>
    <scope>NUCLEOTIDE SEQUENCE</scope>
    <source>
        <strain evidence="3">CBS 123094</strain>
    </source>
</reference>
<dbReference type="GO" id="GO:0004672">
    <property type="term" value="F:protein kinase activity"/>
    <property type="evidence" value="ECO:0007669"/>
    <property type="project" value="InterPro"/>
</dbReference>
<dbReference type="SMART" id="SM00220">
    <property type="entry name" value="S_TKc"/>
    <property type="match status" value="1"/>
</dbReference>
<feature type="compositionally biased region" description="Basic and acidic residues" evidence="1">
    <location>
        <begin position="145"/>
        <end position="161"/>
    </location>
</feature>
<evidence type="ECO:0000256" key="1">
    <source>
        <dbReference type="SAM" id="MobiDB-lite"/>
    </source>
</evidence>
<feature type="region of interest" description="Disordered" evidence="1">
    <location>
        <begin position="725"/>
        <end position="884"/>
    </location>
</feature>
<gene>
    <name evidence="3" type="ORF">P154DRAFT_570051</name>
</gene>
<dbReference type="PANTHER" id="PTHR44305:SF24">
    <property type="entry name" value="TYROSINE-PROTEIN KINASE C03B1.5-RELATED"/>
    <property type="match status" value="1"/>
</dbReference>
<keyword evidence="4" id="KW-1185">Reference proteome</keyword>
<proteinExistence type="predicted"/>
<dbReference type="PANTHER" id="PTHR44305">
    <property type="entry name" value="SI:DKEY-192D15.2-RELATED"/>
    <property type="match status" value="1"/>
</dbReference>
<accession>A0A6A5X057</accession>
<dbReference type="EMBL" id="ML977559">
    <property type="protein sequence ID" value="KAF2006664.1"/>
    <property type="molecule type" value="Genomic_DNA"/>
</dbReference>
<dbReference type="Pfam" id="PF00069">
    <property type="entry name" value="Pkinase"/>
    <property type="match status" value="1"/>
</dbReference>
<dbReference type="PROSITE" id="PS00108">
    <property type="entry name" value="PROTEIN_KINASE_ST"/>
    <property type="match status" value="1"/>
</dbReference>
<dbReference type="InterPro" id="IPR008271">
    <property type="entry name" value="Ser/Thr_kinase_AS"/>
</dbReference>
<dbReference type="InterPro" id="IPR053083">
    <property type="entry name" value="TF_kinase-domain_protein"/>
</dbReference>
<protein>
    <recommendedName>
        <fullName evidence="2">Protein kinase domain-containing protein</fullName>
    </recommendedName>
</protein>
<dbReference type="InterPro" id="IPR000719">
    <property type="entry name" value="Prot_kinase_dom"/>
</dbReference>
<dbReference type="PROSITE" id="PS50011">
    <property type="entry name" value="PROTEIN_KINASE_DOM"/>
    <property type="match status" value="1"/>
</dbReference>
<dbReference type="SUPFAM" id="SSF56112">
    <property type="entry name" value="Protein kinase-like (PK-like)"/>
    <property type="match status" value="1"/>
</dbReference>
<feature type="region of interest" description="Disordered" evidence="1">
    <location>
        <begin position="142"/>
        <end position="163"/>
    </location>
</feature>
<dbReference type="Proteomes" id="UP000799779">
    <property type="component" value="Unassembled WGS sequence"/>
</dbReference>
<sequence length="884" mass="101564">MEESARRNLSQTQLDKIDLKKQFVRELDLVPSALEVLWDDIPAEIKADAIRRERGPNLREEDLEFEDEEDGRILPRPGDIADTRVVAFNPNGLYPDDIFTIMWHELNGRLRVVNDTVTQAPPESALIGSLETLNFETTAPVTVSEEPHTGEQQASKEKEKAPLTLEEELPDHVSTDEEEAQANTPTFALIRWGQPQDVRYIRERCQGQQRPYPGAELTPKPKRWDFLKPDPAHSARALRNPDPEKISYYRFPDNYLTCHIGEGGWDYHRTTKYKLYTNWAAVALFHQLKEQRSWMRPLREELPEEKMAWCTITEEYCGANYWRVIAKHQWDDTVIGSFAFNEQNNQWEVAKKRLSKEGVKRITWVLYKARLISNFKIWAEKPLEEENEQGARNQPRKRFEKQAETKPSQWFELLDQDDLTTGRRRSLHVEDVLGYSPTGKWKHVTCFTDRPRFGYVALYKCVNDFGQVVDRVIFKHLSEPWKGAREARWHRQAWEAVSDYIIPLRGWSQRPADIKEGQMRLYIEYALFGSLDTLIRRYRNGNRQVPEVMVWRIFHNIVQACAGLQSQNLIHTDLKPQNVFMMDARDSYPAYPWPVLGDFGFMRKDGDIISTQEGTPGWQAPEVLRDPDQMEDHPIPWRHTHVYVAGLIAWAVMRGRKNGHKNYPPGGPGGEPFLPQDDPKIYSVRLERLVHACMHTNPIMRPPIQQLALDINKALEALESRIPNLSNRGKQDLPRWERVDAEDPFPPDPPEVDGRRRQRDDDGGDGGHGDGDDGDDHGRGDRGGKGPRKARKSRPKSKPKPKSRLRSGGGNVGVPERVTEEHAHAQSKQRQKRAIPEEADDDDSGGIGGDCGHDGDEVRAPGSPENYAAAGKRLKRNKAGREKE</sequence>
<evidence type="ECO:0000313" key="4">
    <source>
        <dbReference type="Proteomes" id="UP000799779"/>
    </source>
</evidence>
<evidence type="ECO:0000313" key="3">
    <source>
        <dbReference type="EMBL" id="KAF2006664.1"/>
    </source>
</evidence>
<dbReference type="Gene3D" id="1.10.510.10">
    <property type="entry name" value="Transferase(Phosphotransferase) domain 1"/>
    <property type="match status" value="1"/>
</dbReference>
<dbReference type="AlphaFoldDB" id="A0A6A5X057"/>